<comment type="caution">
    <text evidence="2">The sequence shown here is derived from an EMBL/GenBank/DDBJ whole genome shotgun (WGS) entry which is preliminary data.</text>
</comment>
<evidence type="ECO:0008006" key="4">
    <source>
        <dbReference type="Google" id="ProtNLM"/>
    </source>
</evidence>
<feature type="chain" id="PRO_5046588656" description="N-acetylmuramoyl-L-alanine amidase" evidence="1">
    <location>
        <begin position="25"/>
        <end position="307"/>
    </location>
</feature>
<organism evidence="2 3">
    <name type="scientific">Alkalimonas collagenimarina</name>
    <dbReference type="NCBI Taxonomy" id="400390"/>
    <lineage>
        <taxon>Bacteria</taxon>
        <taxon>Pseudomonadati</taxon>
        <taxon>Pseudomonadota</taxon>
        <taxon>Gammaproteobacteria</taxon>
        <taxon>Alkalimonas</taxon>
    </lineage>
</organism>
<dbReference type="Proteomes" id="UP001231616">
    <property type="component" value="Unassembled WGS sequence"/>
</dbReference>
<name>A0ABT9H019_9GAMM</name>
<evidence type="ECO:0000256" key="1">
    <source>
        <dbReference type="SAM" id="SignalP"/>
    </source>
</evidence>
<protein>
    <recommendedName>
        <fullName evidence="4">N-acetylmuramoyl-L-alanine amidase</fullName>
    </recommendedName>
</protein>
<sequence>MHAGRSLFYFFSSLLIIGCSPSNAPDIDQNHEASTGLVILDDGRDYTFERGDGDYRVRFNYTGDNWTHADVAAIQVQTEQPIAIVPQQYTSPGKMMPGASVQGENIGRQWNEITQQELAKRLESLGFFVLTPSIQQYSEDLDGYQGFEHFIAGVHKGNAHVQTVLLTADAHDPNAQNPLPGAQMLVTGTNPRNQEWEQLIQRYIAPFYQQVGLGNQGPRVRGGHSDEEGSSAAWHPLIERAAEYGPTVTIMEVSRAIDIIDQVGSIEAGRQWAAPLFDAVALALADYACQQGFDLTICKELDHVTTH</sequence>
<accession>A0ABT9H019</accession>
<evidence type="ECO:0000313" key="3">
    <source>
        <dbReference type="Proteomes" id="UP001231616"/>
    </source>
</evidence>
<feature type="signal peptide" evidence="1">
    <location>
        <begin position="1"/>
        <end position="24"/>
    </location>
</feature>
<dbReference type="EMBL" id="JAUZVZ010000013">
    <property type="protein sequence ID" value="MDP4536660.1"/>
    <property type="molecule type" value="Genomic_DNA"/>
</dbReference>
<evidence type="ECO:0000313" key="2">
    <source>
        <dbReference type="EMBL" id="MDP4536660.1"/>
    </source>
</evidence>
<dbReference type="RefSeq" id="WP_305893925.1">
    <property type="nucleotide sequence ID" value="NZ_JAUZVZ010000013.1"/>
</dbReference>
<keyword evidence="1" id="KW-0732">Signal</keyword>
<dbReference type="PROSITE" id="PS51257">
    <property type="entry name" value="PROKAR_LIPOPROTEIN"/>
    <property type="match status" value="1"/>
</dbReference>
<keyword evidence="3" id="KW-1185">Reference proteome</keyword>
<proteinExistence type="predicted"/>
<gene>
    <name evidence="2" type="ORF">Q3O60_10705</name>
</gene>
<reference evidence="2 3" key="1">
    <citation type="submission" date="2023-08" db="EMBL/GenBank/DDBJ databases">
        <authorList>
            <person name="Joshi A."/>
            <person name="Thite S."/>
        </authorList>
    </citation>
    <scope>NUCLEOTIDE SEQUENCE [LARGE SCALE GENOMIC DNA]</scope>
    <source>
        <strain evidence="2 3">AC40</strain>
    </source>
</reference>